<dbReference type="GO" id="GO:0003724">
    <property type="term" value="F:RNA helicase activity"/>
    <property type="evidence" value="ECO:0007669"/>
    <property type="project" value="UniProtKB-EC"/>
</dbReference>
<feature type="region of interest" description="Disordered" evidence="9">
    <location>
        <begin position="596"/>
        <end position="652"/>
    </location>
</feature>
<dbReference type="STRING" id="86049.A0A1C1CBK9"/>
<organism evidence="13 14">
    <name type="scientific">Cladophialophora carrionii</name>
    <dbReference type="NCBI Taxonomy" id="86049"/>
    <lineage>
        <taxon>Eukaryota</taxon>
        <taxon>Fungi</taxon>
        <taxon>Dikarya</taxon>
        <taxon>Ascomycota</taxon>
        <taxon>Pezizomycotina</taxon>
        <taxon>Eurotiomycetes</taxon>
        <taxon>Chaetothyriomycetidae</taxon>
        <taxon>Chaetothyriales</taxon>
        <taxon>Herpotrichiellaceae</taxon>
        <taxon>Cladophialophora</taxon>
    </lineage>
</organism>
<feature type="domain" description="Helicase C-terminal" evidence="11">
    <location>
        <begin position="439"/>
        <end position="587"/>
    </location>
</feature>
<protein>
    <recommendedName>
        <fullName evidence="1">RNA helicase</fullName>
        <ecNumber evidence="1">3.6.4.13</ecNumber>
    </recommendedName>
</protein>
<dbReference type="AlphaFoldDB" id="A0A1C1CBK9"/>
<keyword evidence="5 8" id="KW-0067">ATP-binding</keyword>
<name>A0A1C1CBK9_9EURO</name>
<evidence type="ECO:0000256" key="5">
    <source>
        <dbReference type="ARBA" id="ARBA00022840"/>
    </source>
</evidence>
<dbReference type="PROSITE" id="PS00039">
    <property type="entry name" value="DEAD_ATP_HELICASE"/>
    <property type="match status" value="1"/>
</dbReference>
<evidence type="ECO:0000256" key="6">
    <source>
        <dbReference type="ARBA" id="ARBA00047984"/>
    </source>
</evidence>
<feature type="region of interest" description="Disordered" evidence="9">
    <location>
        <begin position="1"/>
        <end position="54"/>
    </location>
</feature>
<feature type="compositionally biased region" description="Acidic residues" evidence="9">
    <location>
        <begin position="596"/>
        <end position="607"/>
    </location>
</feature>
<dbReference type="OrthoDB" id="196131at2759"/>
<dbReference type="GO" id="GO:0016787">
    <property type="term" value="F:hydrolase activity"/>
    <property type="evidence" value="ECO:0007669"/>
    <property type="project" value="UniProtKB-KW"/>
</dbReference>
<dbReference type="GO" id="GO:0003676">
    <property type="term" value="F:nucleic acid binding"/>
    <property type="evidence" value="ECO:0007669"/>
    <property type="project" value="InterPro"/>
</dbReference>
<gene>
    <name evidence="13" type="primary">ded1</name>
    <name evidence="13" type="ORF">CLCR_00035</name>
</gene>
<keyword evidence="4 8" id="KW-0347">Helicase</keyword>
<evidence type="ECO:0000256" key="9">
    <source>
        <dbReference type="SAM" id="MobiDB-lite"/>
    </source>
</evidence>
<feature type="short sequence motif" description="Q motif" evidence="7">
    <location>
        <begin position="185"/>
        <end position="213"/>
    </location>
</feature>
<dbReference type="eggNOG" id="KOG0335">
    <property type="taxonomic scope" value="Eukaryota"/>
</dbReference>
<accession>A0A1C1CBK9</accession>
<dbReference type="PROSITE" id="PS51195">
    <property type="entry name" value="Q_MOTIF"/>
    <property type="match status" value="1"/>
</dbReference>
<dbReference type="Pfam" id="PF00271">
    <property type="entry name" value="Helicase_C"/>
    <property type="match status" value="1"/>
</dbReference>
<dbReference type="InterPro" id="IPR000629">
    <property type="entry name" value="RNA-helicase_DEAD-box_CS"/>
</dbReference>
<evidence type="ECO:0000259" key="10">
    <source>
        <dbReference type="PROSITE" id="PS51192"/>
    </source>
</evidence>
<evidence type="ECO:0000256" key="8">
    <source>
        <dbReference type="RuleBase" id="RU000492"/>
    </source>
</evidence>
<dbReference type="InterPro" id="IPR011545">
    <property type="entry name" value="DEAD/DEAH_box_helicase_dom"/>
</dbReference>
<feature type="domain" description="DEAD-box RNA helicase Q" evidence="12">
    <location>
        <begin position="185"/>
        <end position="213"/>
    </location>
</feature>
<dbReference type="InterPro" id="IPR027417">
    <property type="entry name" value="P-loop_NTPase"/>
</dbReference>
<dbReference type="VEuPathDB" id="FungiDB:G647_00057"/>
<comment type="similarity">
    <text evidence="8">Belongs to the DEAD box helicase family.</text>
</comment>
<sequence length="652" mass="71319">MADSWGTAPAPPDTADPAWETEAMRSALADVTPPANGTATPAGPPKNEEALKAARDAGWVLPLAHNYTSKVPVNAPNGDESEAQPDAAPAAEGEGVEDAPKSRYHTSNWSHDAAKYEWSEEFGDVGPRDEKLEKELFHGEYINRAGAKIEKQVLFPTFYRIPADLSSYATVEVAVECKTRLQPISNWEDAGLHPVVLENIKLCGYKLPTPIQAYAIPSVITNHDMIGVAQTGSGKTGAMLIPVISKLMGKVKKLAAPRPGLNFDPNRDRVRAEPLVLIVAPTRELCCQIFDEARRLCYRSMLRPCVAYGGAPVREQAAQLERGCDILIASPGRLIDFMGRPELLSLARLRFTIIDEADEMLHEDWNEEMSKIMDGGDTNTDGDHRYLLFSATFPKRLKKLAARYLASDYVHVSIGRTGSVHINVKQNIMWCDQDKKMKALYDLLLSMPPSRTLIFVKFKKTADFVDDYLYNLGLPSTSIHSDRTQSEREDALRSFKSGVQPILVATGVTARGLDVRNVMHVINFDLPSADHDGKNEYVHRIGRTARIGNEGLATSFYNEKDDALGPFLTKILLETHQDVPEFLQHFKPEGGTLNFDEEEDPDFDEVGAETGVGDGAWDGGDAPAAPNADMATGAGDAWGASDSASAAAGDAW</sequence>
<dbReference type="GO" id="GO:0005524">
    <property type="term" value="F:ATP binding"/>
    <property type="evidence" value="ECO:0007669"/>
    <property type="project" value="UniProtKB-KW"/>
</dbReference>
<feature type="compositionally biased region" description="Low complexity" evidence="9">
    <location>
        <begin position="32"/>
        <end position="41"/>
    </location>
</feature>
<dbReference type="SMART" id="SM00490">
    <property type="entry name" value="HELICc"/>
    <property type="match status" value="1"/>
</dbReference>
<dbReference type="InterPro" id="IPR014014">
    <property type="entry name" value="RNA_helicase_DEAD_Q_motif"/>
</dbReference>
<feature type="compositionally biased region" description="Low complexity" evidence="9">
    <location>
        <begin position="619"/>
        <end position="652"/>
    </location>
</feature>
<feature type="domain" description="Helicase ATP-binding" evidence="10">
    <location>
        <begin position="216"/>
        <end position="411"/>
    </location>
</feature>
<proteinExistence type="inferred from homology"/>
<keyword evidence="2 8" id="KW-0547">Nucleotide-binding</keyword>
<keyword evidence="3 8" id="KW-0378">Hydrolase</keyword>
<dbReference type="VEuPathDB" id="FungiDB:CLCR_00035"/>
<dbReference type="SUPFAM" id="SSF52540">
    <property type="entry name" value="P-loop containing nucleoside triphosphate hydrolases"/>
    <property type="match status" value="1"/>
</dbReference>
<evidence type="ECO:0000256" key="3">
    <source>
        <dbReference type="ARBA" id="ARBA00022801"/>
    </source>
</evidence>
<evidence type="ECO:0000256" key="1">
    <source>
        <dbReference type="ARBA" id="ARBA00012552"/>
    </source>
</evidence>
<dbReference type="PANTHER" id="PTHR47958">
    <property type="entry name" value="ATP-DEPENDENT RNA HELICASE DBP3"/>
    <property type="match status" value="1"/>
</dbReference>
<evidence type="ECO:0000256" key="4">
    <source>
        <dbReference type="ARBA" id="ARBA00022806"/>
    </source>
</evidence>
<dbReference type="EC" id="3.6.4.13" evidence="1"/>
<comment type="caution">
    <text evidence="13">The sequence shown here is derived from an EMBL/GenBank/DDBJ whole genome shotgun (WGS) entry which is preliminary data.</text>
</comment>
<evidence type="ECO:0000256" key="2">
    <source>
        <dbReference type="ARBA" id="ARBA00022741"/>
    </source>
</evidence>
<evidence type="ECO:0000313" key="13">
    <source>
        <dbReference type="EMBL" id="OCT45904.1"/>
    </source>
</evidence>
<feature type="region of interest" description="Disordered" evidence="9">
    <location>
        <begin position="70"/>
        <end position="107"/>
    </location>
</feature>
<evidence type="ECO:0000259" key="12">
    <source>
        <dbReference type="PROSITE" id="PS51195"/>
    </source>
</evidence>
<dbReference type="SMART" id="SM00487">
    <property type="entry name" value="DEXDc"/>
    <property type="match status" value="1"/>
</dbReference>
<dbReference type="PROSITE" id="PS51192">
    <property type="entry name" value="HELICASE_ATP_BIND_1"/>
    <property type="match status" value="1"/>
</dbReference>
<dbReference type="Pfam" id="PF00270">
    <property type="entry name" value="DEAD"/>
    <property type="match status" value="1"/>
</dbReference>
<comment type="catalytic activity">
    <reaction evidence="6">
        <text>ATP + H2O = ADP + phosphate + H(+)</text>
        <dbReference type="Rhea" id="RHEA:13065"/>
        <dbReference type="ChEBI" id="CHEBI:15377"/>
        <dbReference type="ChEBI" id="CHEBI:15378"/>
        <dbReference type="ChEBI" id="CHEBI:30616"/>
        <dbReference type="ChEBI" id="CHEBI:43474"/>
        <dbReference type="ChEBI" id="CHEBI:456216"/>
        <dbReference type="EC" id="3.6.4.13"/>
    </reaction>
</comment>
<dbReference type="InterPro" id="IPR001650">
    <property type="entry name" value="Helicase_C-like"/>
</dbReference>
<evidence type="ECO:0000259" key="11">
    <source>
        <dbReference type="PROSITE" id="PS51194"/>
    </source>
</evidence>
<dbReference type="EMBL" id="LGRB01000018">
    <property type="protein sequence ID" value="OCT45904.1"/>
    <property type="molecule type" value="Genomic_DNA"/>
</dbReference>
<dbReference type="PROSITE" id="PS51194">
    <property type="entry name" value="HELICASE_CTER"/>
    <property type="match status" value="1"/>
</dbReference>
<keyword evidence="14" id="KW-1185">Reference proteome</keyword>
<dbReference type="Proteomes" id="UP000094526">
    <property type="component" value="Unassembled WGS sequence"/>
</dbReference>
<dbReference type="CDD" id="cd18787">
    <property type="entry name" value="SF2_C_DEAD"/>
    <property type="match status" value="1"/>
</dbReference>
<dbReference type="Gene3D" id="3.40.50.300">
    <property type="entry name" value="P-loop containing nucleotide triphosphate hydrolases"/>
    <property type="match status" value="2"/>
</dbReference>
<evidence type="ECO:0000256" key="7">
    <source>
        <dbReference type="PROSITE-ProRule" id="PRU00552"/>
    </source>
</evidence>
<evidence type="ECO:0000313" key="14">
    <source>
        <dbReference type="Proteomes" id="UP000094526"/>
    </source>
</evidence>
<dbReference type="InterPro" id="IPR014001">
    <property type="entry name" value="Helicase_ATP-bd"/>
</dbReference>
<reference evidence="14" key="1">
    <citation type="submission" date="2015-07" db="EMBL/GenBank/DDBJ databases">
        <authorList>
            <person name="Teixeira M.M."/>
            <person name="Souza R.C."/>
            <person name="Almeida L.G."/>
            <person name="Vicente V.A."/>
            <person name="de Hoog S."/>
            <person name="Bocca A.L."/>
            <person name="de Almeida S.R."/>
            <person name="Vasconcelos A.T."/>
            <person name="Felipe M.S."/>
        </authorList>
    </citation>
    <scope>NUCLEOTIDE SEQUENCE [LARGE SCALE GENOMIC DNA]</scope>
    <source>
        <strain evidence="14">KSF</strain>
    </source>
</reference>